<reference evidence="4 5" key="1">
    <citation type="journal article" date="2014" name="Nat. Genet.">
        <title>Whole-genome sequence of a flatfish provides insights into ZW sex chromosome evolution and adaptation to a benthic lifestyle.</title>
        <authorList>
            <person name="Chen S."/>
            <person name="Zhang G."/>
            <person name="Shao C."/>
            <person name="Huang Q."/>
            <person name="Liu G."/>
            <person name="Zhang P."/>
            <person name="Song W."/>
            <person name="An N."/>
            <person name="Chalopin D."/>
            <person name="Volff J.N."/>
            <person name="Hong Y."/>
            <person name="Li Q."/>
            <person name="Sha Z."/>
            <person name="Zhou H."/>
            <person name="Xie M."/>
            <person name="Yu Q."/>
            <person name="Liu Y."/>
            <person name="Xiang H."/>
            <person name="Wang N."/>
            <person name="Wu K."/>
            <person name="Yang C."/>
            <person name="Zhou Q."/>
            <person name="Liao X."/>
            <person name="Yang L."/>
            <person name="Hu Q."/>
            <person name="Zhang J."/>
            <person name="Meng L."/>
            <person name="Jin L."/>
            <person name="Tian Y."/>
            <person name="Lian J."/>
            <person name="Yang J."/>
            <person name="Miao G."/>
            <person name="Liu S."/>
            <person name="Liang Z."/>
            <person name="Yan F."/>
            <person name="Li Y."/>
            <person name="Sun B."/>
            <person name="Zhang H."/>
            <person name="Zhang J."/>
            <person name="Zhu Y."/>
            <person name="Du M."/>
            <person name="Zhao Y."/>
            <person name="Schartl M."/>
            <person name="Tang Q."/>
            <person name="Wang J."/>
        </authorList>
    </citation>
    <scope>NUCLEOTIDE SEQUENCE</scope>
</reference>
<name>A0A3P8UMM7_CYNSE</name>
<dbReference type="InterPro" id="IPR043504">
    <property type="entry name" value="Peptidase_S1_PA_chymotrypsin"/>
</dbReference>
<dbReference type="SUPFAM" id="SSF50494">
    <property type="entry name" value="Trypsin-like serine proteases"/>
    <property type="match status" value="1"/>
</dbReference>
<sequence length="115" mass="12169">VTAVVCLLLLLLVTGILLAYYCECGNYCGRGVNSSRSLGAQPASPGSWPWHVSLQRSGSHRCGGALISPYWILTAAHCVVSPLTCVLLIIEGRQWGSSGVADRRPVVAGRGQYLG</sequence>
<dbReference type="Proteomes" id="UP000265120">
    <property type="component" value="Chromosome 4"/>
</dbReference>
<dbReference type="PANTHER" id="PTHR24252:SF7">
    <property type="entry name" value="HYALIN"/>
    <property type="match status" value="1"/>
</dbReference>
<feature type="signal peptide" evidence="2">
    <location>
        <begin position="1"/>
        <end position="19"/>
    </location>
</feature>
<evidence type="ECO:0000256" key="2">
    <source>
        <dbReference type="SAM" id="SignalP"/>
    </source>
</evidence>
<reference evidence="4" key="2">
    <citation type="submission" date="2025-08" db="UniProtKB">
        <authorList>
            <consortium name="Ensembl"/>
        </authorList>
    </citation>
    <scope>IDENTIFICATION</scope>
</reference>
<dbReference type="GO" id="GO:0004252">
    <property type="term" value="F:serine-type endopeptidase activity"/>
    <property type="evidence" value="ECO:0007669"/>
    <property type="project" value="InterPro"/>
</dbReference>
<reference evidence="4" key="3">
    <citation type="submission" date="2025-09" db="UniProtKB">
        <authorList>
            <consortium name="Ensembl"/>
        </authorList>
    </citation>
    <scope>IDENTIFICATION</scope>
</reference>
<evidence type="ECO:0000313" key="4">
    <source>
        <dbReference type="Ensembl" id="ENSCSEP00000003119.1"/>
    </source>
</evidence>
<keyword evidence="1" id="KW-1015">Disulfide bond</keyword>
<dbReference type="GO" id="GO:0006508">
    <property type="term" value="P:proteolysis"/>
    <property type="evidence" value="ECO:0007669"/>
    <property type="project" value="InterPro"/>
</dbReference>
<dbReference type="Pfam" id="PF00089">
    <property type="entry name" value="Trypsin"/>
    <property type="match status" value="1"/>
</dbReference>
<feature type="chain" id="PRO_5018037137" description="Peptidase S1 domain-containing protein" evidence="2">
    <location>
        <begin position="20"/>
        <end position="115"/>
    </location>
</feature>
<keyword evidence="5" id="KW-1185">Reference proteome</keyword>
<keyword evidence="2" id="KW-0732">Signal</keyword>
<dbReference type="PANTHER" id="PTHR24252">
    <property type="entry name" value="ACROSIN-RELATED"/>
    <property type="match status" value="1"/>
</dbReference>
<dbReference type="AlphaFoldDB" id="A0A3P8UMM7"/>
<dbReference type="InterPro" id="IPR009003">
    <property type="entry name" value="Peptidase_S1_PA"/>
</dbReference>
<dbReference type="PROSITE" id="PS00134">
    <property type="entry name" value="TRYPSIN_HIS"/>
    <property type="match status" value="1"/>
</dbReference>
<dbReference type="STRING" id="244447.ENSCSEP00000003119"/>
<feature type="domain" description="Peptidase S1" evidence="3">
    <location>
        <begin position="37"/>
        <end position="115"/>
    </location>
</feature>
<protein>
    <recommendedName>
        <fullName evidence="3">Peptidase S1 domain-containing protein</fullName>
    </recommendedName>
</protein>
<dbReference type="Gene3D" id="2.40.10.10">
    <property type="entry name" value="Trypsin-like serine proteases"/>
    <property type="match status" value="1"/>
</dbReference>
<evidence type="ECO:0000259" key="3">
    <source>
        <dbReference type="PROSITE" id="PS50240"/>
    </source>
</evidence>
<dbReference type="PROSITE" id="PS50240">
    <property type="entry name" value="TRYPSIN_DOM"/>
    <property type="match status" value="1"/>
</dbReference>
<dbReference type="InParanoid" id="A0A3P8UMM7"/>
<proteinExistence type="predicted"/>
<dbReference type="Ensembl" id="ENSCSET00000003164.1">
    <property type="protein sequence ID" value="ENSCSEP00000003119.1"/>
    <property type="gene ID" value="ENSCSEG00000002045.1"/>
</dbReference>
<dbReference type="InterPro" id="IPR018114">
    <property type="entry name" value="TRYPSIN_HIS"/>
</dbReference>
<evidence type="ECO:0000256" key="1">
    <source>
        <dbReference type="ARBA" id="ARBA00023157"/>
    </source>
</evidence>
<evidence type="ECO:0000313" key="5">
    <source>
        <dbReference type="Proteomes" id="UP000265120"/>
    </source>
</evidence>
<dbReference type="GeneTree" id="ENSGT01100000263714"/>
<organism evidence="4 5">
    <name type="scientific">Cynoglossus semilaevis</name>
    <name type="common">Tongue sole</name>
    <dbReference type="NCBI Taxonomy" id="244447"/>
    <lineage>
        <taxon>Eukaryota</taxon>
        <taxon>Metazoa</taxon>
        <taxon>Chordata</taxon>
        <taxon>Craniata</taxon>
        <taxon>Vertebrata</taxon>
        <taxon>Euteleostomi</taxon>
        <taxon>Actinopterygii</taxon>
        <taxon>Neopterygii</taxon>
        <taxon>Teleostei</taxon>
        <taxon>Neoteleostei</taxon>
        <taxon>Acanthomorphata</taxon>
        <taxon>Carangaria</taxon>
        <taxon>Pleuronectiformes</taxon>
        <taxon>Pleuronectoidei</taxon>
        <taxon>Cynoglossidae</taxon>
        <taxon>Cynoglossinae</taxon>
        <taxon>Cynoglossus</taxon>
    </lineage>
</organism>
<dbReference type="InterPro" id="IPR001254">
    <property type="entry name" value="Trypsin_dom"/>
</dbReference>
<accession>A0A3P8UMM7</accession>